<dbReference type="VEuPathDB" id="FungiDB:yc1106_09155"/>
<organism evidence="4 5">
    <name type="scientific">Curvularia clavata</name>
    <dbReference type="NCBI Taxonomy" id="95742"/>
    <lineage>
        <taxon>Eukaryota</taxon>
        <taxon>Fungi</taxon>
        <taxon>Dikarya</taxon>
        <taxon>Ascomycota</taxon>
        <taxon>Pezizomycotina</taxon>
        <taxon>Dothideomycetes</taxon>
        <taxon>Pleosporomycetidae</taxon>
        <taxon>Pleosporales</taxon>
        <taxon>Pleosporineae</taxon>
        <taxon>Pleosporaceae</taxon>
        <taxon>Curvularia</taxon>
    </lineage>
</organism>
<keyword evidence="1" id="KW-0539">Nucleus</keyword>
<dbReference type="SMART" id="SM00906">
    <property type="entry name" value="Fungal_trans"/>
    <property type="match status" value="1"/>
</dbReference>
<evidence type="ECO:0000313" key="5">
    <source>
        <dbReference type="Proteomes" id="UP001056012"/>
    </source>
</evidence>
<dbReference type="GO" id="GO:0006351">
    <property type="term" value="P:DNA-templated transcription"/>
    <property type="evidence" value="ECO:0007669"/>
    <property type="project" value="InterPro"/>
</dbReference>
<dbReference type="InterPro" id="IPR050987">
    <property type="entry name" value="AtrR-like"/>
</dbReference>
<dbReference type="GO" id="GO:0008270">
    <property type="term" value="F:zinc ion binding"/>
    <property type="evidence" value="ECO:0007669"/>
    <property type="project" value="InterPro"/>
</dbReference>
<protein>
    <recommendedName>
        <fullName evidence="3">Xylanolytic transcriptional activator regulatory domain-containing protein</fullName>
    </recommendedName>
</protein>
<dbReference type="OrthoDB" id="3266505at2759"/>
<dbReference type="InterPro" id="IPR007219">
    <property type="entry name" value="XnlR_reg_dom"/>
</dbReference>
<name>A0A9Q8ZEL7_CURCL</name>
<evidence type="ECO:0000259" key="3">
    <source>
        <dbReference type="SMART" id="SM00906"/>
    </source>
</evidence>
<dbReference type="Proteomes" id="UP001056012">
    <property type="component" value="Chromosome 7"/>
</dbReference>
<sequence length="716" mass="80401">MAEAHVISSKRRAPHNEAEDTTTAPDVSGANKRRAFLQTMGQQLREFGAEGTSPQDHNRSTFGTSPANIIRPPSVVHNTAASHPSVRPVDTPESDAAPGEEDQLPAGASKSASRWLWKPSEVLAHTPESVVPSVTFEDLLEWSQSYFDYWHPAFPFLHAPSLLDYFRKIVHRVTTVAPLSTADELQYIILRSVTSISICDRRQINIIRKPIPAQLVFHSINEAIRNTQLVLTEETSILSLQALVSIQLFLITMHRYNAASRLEGLAIRMVFQLGLHRCPLQRSVPNKEAELRKRLFWSVLCIERHICIRLGTPLGIRPDEANVCYPHTERHDDREHQSGKNERDDRLDLLEFLARHADIRGSIMQTRHRTLLHGSANETDEALEMEAEHTRWWNMVDEYLSDDEQLQTISKDHQVTLIVLRFETILALHRSVLAISKKDAAYNVALQRCISASRSIINTLHKALRGFGAFDGSPGQQGYERIPLLWPSFTWAVWMSTFVILSAATEGQVARDIAMRLSERSIHILKHLALRGTSWPDACIVAIQNLTTRLSKPSTRSSTVVPENRSGNESRPTVEPSLPLDSRSTSRQRHETSGQQNVLAHSMQNQSTAQMTTDPQTLPRNSTTSQVDPSSSNFMSNVGTLNFPSNDTGPVPATSNPAYDYLAGAGNFLGIAHQYSDNPLPNEQIMHLFNGEDMTNWWDGDFAFMGNMAHHNDNFR</sequence>
<dbReference type="GO" id="GO:0003677">
    <property type="term" value="F:DNA binding"/>
    <property type="evidence" value="ECO:0007669"/>
    <property type="project" value="InterPro"/>
</dbReference>
<gene>
    <name evidence="4" type="ORF">yc1106_09155</name>
</gene>
<dbReference type="PANTHER" id="PTHR46910">
    <property type="entry name" value="TRANSCRIPTION FACTOR PDR1"/>
    <property type="match status" value="1"/>
</dbReference>
<feature type="compositionally biased region" description="Polar residues" evidence="2">
    <location>
        <begin position="551"/>
        <end position="571"/>
    </location>
</feature>
<dbReference type="GO" id="GO:0003700">
    <property type="term" value="F:DNA-binding transcription factor activity"/>
    <property type="evidence" value="ECO:0007669"/>
    <property type="project" value="InterPro"/>
</dbReference>
<feature type="region of interest" description="Disordered" evidence="2">
    <location>
        <begin position="551"/>
        <end position="631"/>
    </location>
</feature>
<dbReference type="AlphaFoldDB" id="A0A9Q8ZEL7"/>
<dbReference type="EMBL" id="CP089280">
    <property type="protein sequence ID" value="USP81881.1"/>
    <property type="molecule type" value="Genomic_DNA"/>
</dbReference>
<feature type="compositionally biased region" description="Polar residues" evidence="2">
    <location>
        <begin position="52"/>
        <end position="67"/>
    </location>
</feature>
<feature type="domain" description="Xylanolytic transcriptional activator regulatory" evidence="3">
    <location>
        <begin position="259"/>
        <end position="332"/>
    </location>
</feature>
<dbReference type="PANTHER" id="PTHR46910:SF9">
    <property type="entry name" value="MISCELLANEOUS ZN(II)2CYS6 TRANSCRIPTION FACTOR (EUROFUNG)"/>
    <property type="match status" value="1"/>
</dbReference>
<keyword evidence="5" id="KW-1185">Reference proteome</keyword>
<evidence type="ECO:0000256" key="2">
    <source>
        <dbReference type="SAM" id="MobiDB-lite"/>
    </source>
</evidence>
<accession>A0A9Q8ZEL7</accession>
<dbReference type="Pfam" id="PF04082">
    <property type="entry name" value="Fungal_trans"/>
    <property type="match status" value="1"/>
</dbReference>
<reference evidence="4" key="1">
    <citation type="submission" date="2021-12" db="EMBL/GenBank/DDBJ databases">
        <title>Curvularia clavata genome.</title>
        <authorList>
            <person name="Cao Y."/>
        </authorList>
    </citation>
    <scope>NUCLEOTIDE SEQUENCE</scope>
    <source>
        <strain evidence="4">Yc1106</strain>
    </source>
</reference>
<evidence type="ECO:0000313" key="4">
    <source>
        <dbReference type="EMBL" id="USP81881.1"/>
    </source>
</evidence>
<feature type="region of interest" description="Disordered" evidence="2">
    <location>
        <begin position="1"/>
        <end position="110"/>
    </location>
</feature>
<dbReference type="CDD" id="cd12148">
    <property type="entry name" value="fungal_TF_MHR"/>
    <property type="match status" value="1"/>
</dbReference>
<evidence type="ECO:0000256" key="1">
    <source>
        <dbReference type="ARBA" id="ARBA00023242"/>
    </source>
</evidence>
<proteinExistence type="predicted"/>
<feature type="compositionally biased region" description="Polar residues" evidence="2">
    <location>
        <begin position="593"/>
        <end position="631"/>
    </location>
</feature>